<dbReference type="Gene3D" id="3.30.70.20">
    <property type="match status" value="1"/>
</dbReference>
<accession>A0A1F4UJK9</accession>
<dbReference type="AlphaFoldDB" id="A0A1F4UJK9"/>
<gene>
    <name evidence="1" type="ORF">A2V49_02265</name>
</gene>
<dbReference type="Proteomes" id="UP000178615">
    <property type="component" value="Unassembled WGS sequence"/>
</dbReference>
<reference evidence="1 2" key="1">
    <citation type="journal article" date="2016" name="Nat. Commun.">
        <title>Thousands of microbial genomes shed light on interconnected biogeochemical processes in an aquifer system.</title>
        <authorList>
            <person name="Anantharaman K."/>
            <person name="Brown C.T."/>
            <person name="Hug L.A."/>
            <person name="Sharon I."/>
            <person name="Castelle C.J."/>
            <person name="Probst A.J."/>
            <person name="Thomas B.C."/>
            <person name="Singh A."/>
            <person name="Wilkins M.J."/>
            <person name="Karaoz U."/>
            <person name="Brodie E.L."/>
            <person name="Williams K.H."/>
            <person name="Hubbard S.S."/>
            <person name="Banfield J.F."/>
        </authorList>
    </citation>
    <scope>NUCLEOTIDE SEQUENCE [LARGE SCALE GENOMIC DNA]</scope>
</reference>
<dbReference type="EMBL" id="MEUV01000052">
    <property type="protein sequence ID" value="OGC45106.1"/>
    <property type="molecule type" value="Genomic_DNA"/>
</dbReference>
<evidence type="ECO:0000313" key="2">
    <source>
        <dbReference type="Proteomes" id="UP000178615"/>
    </source>
</evidence>
<name>A0A1F4UJK9_UNCKA</name>
<organism evidence="1 2">
    <name type="scientific">candidate division WWE3 bacterium RBG_19FT_COMBO_34_6</name>
    <dbReference type="NCBI Taxonomy" id="1802612"/>
    <lineage>
        <taxon>Bacteria</taxon>
        <taxon>Katanobacteria</taxon>
    </lineage>
</organism>
<proteinExistence type="predicted"/>
<dbReference type="Pfam" id="PF13370">
    <property type="entry name" value="Fer4_13"/>
    <property type="match status" value="1"/>
</dbReference>
<dbReference type="SUPFAM" id="SSF54862">
    <property type="entry name" value="4Fe-4S ferredoxins"/>
    <property type="match status" value="1"/>
</dbReference>
<comment type="caution">
    <text evidence="1">The sequence shown here is derived from an EMBL/GenBank/DDBJ whole genome shotgun (WGS) entry which is preliminary data.</text>
</comment>
<protein>
    <recommendedName>
        <fullName evidence="3">Ferredoxin</fullName>
    </recommendedName>
</protein>
<sequence length="86" mass="9662">MKKYGQDTFTDNKNQKIKIKIITEKCISAAVCLIQAPGTFDLDDNQIAYVKEGTWDELKNIFKAAKACPTNAIIIEDLNGNTLWPK</sequence>
<evidence type="ECO:0008006" key="3">
    <source>
        <dbReference type="Google" id="ProtNLM"/>
    </source>
</evidence>
<evidence type="ECO:0000313" key="1">
    <source>
        <dbReference type="EMBL" id="OGC45106.1"/>
    </source>
</evidence>